<dbReference type="Proteomes" id="UP001144096">
    <property type="component" value="Unassembled WGS sequence"/>
</dbReference>
<dbReference type="RefSeq" id="WP_257923944.1">
    <property type="nucleotide sequence ID" value="NZ_JAMXQV010000019.1"/>
</dbReference>
<evidence type="ECO:0000313" key="2">
    <source>
        <dbReference type="Proteomes" id="UP001144096"/>
    </source>
</evidence>
<reference evidence="1" key="1">
    <citation type="submission" date="2022-06" db="EMBL/GenBank/DDBJ databases">
        <title>Amycolatopsis iheyaensis sp. nov., a new species of the genus Amycolatopsis isolated from soil in Iheya island, Japan.</title>
        <authorList>
            <person name="Ngamcharungchit C."/>
            <person name="Kanto H."/>
            <person name="Take A."/>
            <person name="Intra B."/>
            <person name="Matsumoto A."/>
            <person name="Panbangred W."/>
            <person name="Inahashi Y."/>
        </authorList>
    </citation>
    <scope>NUCLEOTIDE SEQUENCE</scope>
    <source>
        <strain evidence="1">OK19-0408</strain>
    </source>
</reference>
<organism evidence="1 2">
    <name type="scientific">Amycolatopsis iheyensis</name>
    <dbReference type="NCBI Taxonomy" id="2945988"/>
    <lineage>
        <taxon>Bacteria</taxon>
        <taxon>Bacillati</taxon>
        <taxon>Actinomycetota</taxon>
        <taxon>Actinomycetes</taxon>
        <taxon>Pseudonocardiales</taxon>
        <taxon>Pseudonocardiaceae</taxon>
        <taxon>Amycolatopsis</taxon>
    </lineage>
</organism>
<evidence type="ECO:0000313" key="1">
    <source>
        <dbReference type="EMBL" id="MCR6487378.1"/>
    </source>
</evidence>
<gene>
    <name evidence="1" type="ORF">M8542_31565</name>
</gene>
<comment type="caution">
    <text evidence="1">The sequence shown here is derived from an EMBL/GenBank/DDBJ whole genome shotgun (WGS) entry which is preliminary data.</text>
</comment>
<dbReference type="AlphaFoldDB" id="A0A9X2NGK9"/>
<name>A0A9X2NGK9_9PSEU</name>
<dbReference type="EMBL" id="JAMXQV010000019">
    <property type="protein sequence ID" value="MCR6487378.1"/>
    <property type="molecule type" value="Genomic_DNA"/>
</dbReference>
<accession>A0A9X2NGK9</accession>
<protein>
    <submittedName>
        <fullName evidence="1">Uncharacterized protein</fullName>
    </submittedName>
</protein>
<keyword evidence="2" id="KW-1185">Reference proteome</keyword>
<proteinExistence type="predicted"/>
<sequence>MTALSHRDRAILRAVAAGRGTLRCGYVPDLYVDGVACCDQHAVHSLARAGLLCAAREGVPGAVVPAALTELGNVALDASGEAA</sequence>